<reference evidence="4 7" key="2">
    <citation type="submission" date="2019-07" db="EMBL/GenBank/DDBJ databases">
        <title>Whole genome shotgun sequence of Halomonas cupida NBRC 102219.</title>
        <authorList>
            <person name="Hosoyama A."/>
            <person name="Uohara A."/>
            <person name="Ohji S."/>
            <person name="Ichikawa N."/>
        </authorList>
    </citation>
    <scope>NUCLEOTIDE SEQUENCE [LARGE SCALE GENOMIC DNA]</scope>
    <source>
        <strain evidence="4 7">NBRC 102219</strain>
    </source>
</reference>
<dbReference type="RefSeq" id="WP_073435778.1">
    <property type="nucleotide sequence ID" value="NZ_BJXU01000070.1"/>
</dbReference>
<evidence type="ECO:0000256" key="1">
    <source>
        <dbReference type="SAM" id="Coils"/>
    </source>
</evidence>
<evidence type="ECO:0000313" key="5">
    <source>
        <dbReference type="EMBL" id="SHM34219.1"/>
    </source>
</evidence>
<dbReference type="Gene3D" id="3.40.50.300">
    <property type="entry name" value="P-loop containing nucleotide triphosphate hydrolases"/>
    <property type="match status" value="2"/>
</dbReference>
<dbReference type="CDD" id="cd00267">
    <property type="entry name" value="ABC_ATPase"/>
    <property type="match status" value="1"/>
</dbReference>
<feature type="compositionally biased region" description="Low complexity" evidence="2">
    <location>
        <begin position="136"/>
        <end position="147"/>
    </location>
</feature>
<dbReference type="PANTHER" id="PTHR32114:SF2">
    <property type="entry name" value="ABC TRANSPORTER ABCH.3"/>
    <property type="match status" value="1"/>
</dbReference>
<sequence length="873" mass="97443">MALLNDILEWTQSRPSWERDACRRLLQKEDGLEAVDYSELYTLLKEGNGIEVDNAVAAVPLTREHLPAERAPGETVTLVALRDLNDVNQIPNDHELTFSEAGMTVIYGGNGAGKSGYARVMKRACRAREQSDPIHPNANNPAAATKEPTAKFDVRVSGALKEVEWSRDATPPDRLSTISVFDSKCARSYITAEKDVAYLPYGLDILENLANHVLPTLSEKLETEISGIDVNKFPFDHLLGGTEVGKVIEGLSAKSDVDAITSLGTLTEAGTRRITELETALKEINPLAKAEEFRLSSMRLKAYAEKLSRPLIWVSDQAVEKLQKLDEEKRTAEAVEKEAADALRAGEELLPGTGDQTWKFLFEAARRYFTEAAYPGEKFPASAEGKVCPLCQENLPKTANQRLNRFEEYIENDAAKAADAARKKVETAKRRIEEANLKIGADEALRDELKALDGSIAQAITELQDSIDSRRHSMLNCLRTSEWNDMPGLIESPRVRVRQLAAHQLKGYRRLVRAADEETRNKLDKELRELSARQSLAKSLKGVIALLERMKKKATLETCRPKLKTRPISDKSKELASAAVTEELRKALDEEFNALGIGHIKTKLKERSSRGKMLHQLLLDLPTTNKIYEILSEGEQRAVALGSFFAELSLADHSCGIVFDDPVSSLDHKRRGRVAKRMVKEASARQVIVFTHDVVFLEQLRTECKHASIDPEITSLERVGMSVGIVTPGLPWVHKSFGDRIDALEKAQKAFEKLPWPPEPSEELAGQITRQYSFLRATIERVVQDHFLNGTVQRFRDYIEVKRLAEVVGLQQTEVDELFRLNQRCHDVVEAHDPASAKDDPPPTPGELKQDIADLRALVNTVKTRRKAAKSAP</sequence>
<dbReference type="AlphaFoldDB" id="A0A1M7I0Q3"/>
<reference evidence="5 6" key="1">
    <citation type="submission" date="2016-11" db="EMBL/GenBank/DDBJ databases">
        <authorList>
            <person name="Jaros S."/>
            <person name="Januszkiewicz K."/>
            <person name="Wedrychowicz H."/>
        </authorList>
    </citation>
    <scope>NUCLEOTIDE SEQUENCE [LARGE SCALE GENOMIC DNA]</scope>
    <source>
        <strain evidence="5 6">DSM 4740</strain>
    </source>
</reference>
<evidence type="ECO:0000313" key="6">
    <source>
        <dbReference type="Proteomes" id="UP000184123"/>
    </source>
</evidence>
<evidence type="ECO:0000313" key="7">
    <source>
        <dbReference type="Proteomes" id="UP000321726"/>
    </source>
</evidence>
<dbReference type="Proteomes" id="UP000321726">
    <property type="component" value="Unassembled WGS sequence"/>
</dbReference>
<dbReference type="InterPro" id="IPR027417">
    <property type="entry name" value="P-loop_NTPase"/>
</dbReference>
<feature type="region of interest" description="Disordered" evidence="2">
    <location>
        <begin position="831"/>
        <end position="850"/>
    </location>
</feature>
<evidence type="ECO:0000259" key="3">
    <source>
        <dbReference type="Pfam" id="PF13166"/>
    </source>
</evidence>
<dbReference type="InterPro" id="IPR026866">
    <property type="entry name" value="CR006_AAA"/>
</dbReference>
<dbReference type="Proteomes" id="UP000184123">
    <property type="component" value="Unassembled WGS sequence"/>
</dbReference>
<feature type="domain" description="Protein CR006 P-loop" evidence="3">
    <location>
        <begin position="386"/>
        <end position="707"/>
    </location>
</feature>
<gene>
    <name evidence="4" type="ORF">HCU01_19200</name>
    <name evidence="5" type="ORF">SAMN05660971_02758</name>
</gene>
<protein>
    <submittedName>
        <fullName evidence="5">AAA domain-containing protein</fullName>
    </submittedName>
</protein>
<feature type="coiled-coil region" evidence="1">
    <location>
        <begin position="315"/>
        <end position="345"/>
    </location>
</feature>
<dbReference type="Pfam" id="PF13166">
    <property type="entry name" value="AAA_13"/>
    <property type="match status" value="1"/>
</dbReference>
<organism evidence="5 6">
    <name type="scientific">Halomonas cupida</name>
    <dbReference type="NCBI Taxonomy" id="44933"/>
    <lineage>
        <taxon>Bacteria</taxon>
        <taxon>Pseudomonadati</taxon>
        <taxon>Pseudomonadota</taxon>
        <taxon>Gammaproteobacteria</taxon>
        <taxon>Oceanospirillales</taxon>
        <taxon>Halomonadaceae</taxon>
        <taxon>Halomonas</taxon>
    </lineage>
</organism>
<feature type="compositionally biased region" description="Basic and acidic residues" evidence="2">
    <location>
        <begin position="831"/>
        <end position="841"/>
    </location>
</feature>
<evidence type="ECO:0000313" key="4">
    <source>
        <dbReference type="EMBL" id="GEN23971.1"/>
    </source>
</evidence>
<accession>A0A1M7I0Q3</accession>
<feature type="region of interest" description="Disordered" evidence="2">
    <location>
        <begin position="128"/>
        <end position="149"/>
    </location>
</feature>
<keyword evidence="1" id="KW-0175">Coiled coil</keyword>
<dbReference type="PANTHER" id="PTHR32114">
    <property type="entry name" value="ABC TRANSPORTER ABCH.3"/>
    <property type="match status" value="1"/>
</dbReference>
<dbReference type="OrthoDB" id="9789562at2"/>
<keyword evidence="7" id="KW-1185">Reference proteome</keyword>
<dbReference type="EMBL" id="BJXU01000070">
    <property type="protein sequence ID" value="GEN23971.1"/>
    <property type="molecule type" value="Genomic_DNA"/>
</dbReference>
<proteinExistence type="predicted"/>
<evidence type="ECO:0000256" key="2">
    <source>
        <dbReference type="SAM" id="MobiDB-lite"/>
    </source>
</evidence>
<dbReference type="SUPFAM" id="SSF52540">
    <property type="entry name" value="P-loop containing nucleoside triphosphate hydrolases"/>
    <property type="match status" value="1"/>
</dbReference>
<dbReference type="STRING" id="44933.SAMN05660971_02758"/>
<name>A0A1M7I0Q3_9GAMM</name>
<dbReference type="EMBL" id="FRCA01000007">
    <property type="protein sequence ID" value="SHM34219.1"/>
    <property type="molecule type" value="Genomic_DNA"/>
</dbReference>